<comment type="caution">
    <text evidence="1">The sequence shown here is derived from an EMBL/GenBank/DDBJ whole genome shotgun (WGS) entry which is preliminary data.</text>
</comment>
<organism evidence="1 2">
    <name type="scientific">Hygrophoropsis aurantiaca</name>
    <dbReference type="NCBI Taxonomy" id="72124"/>
    <lineage>
        <taxon>Eukaryota</taxon>
        <taxon>Fungi</taxon>
        <taxon>Dikarya</taxon>
        <taxon>Basidiomycota</taxon>
        <taxon>Agaricomycotina</taxon>
        <taxon>Agaricomycetes</taxon>
        <taxon>Agaricomycetidae</taxon>
        <taxon>Boletales</taxon>
        <taxon>Coniophorineae</taxon>
        <taxon>Hygrophoropsidaceae</taxon>
        <taxon>Hygrophoropsis</taxon>
    </lineage>
</organism>
<proteinExistence type="predicted"/>
<reference evidence="1" key="1">
    <citation type="journal article" date="2021" name="New Phytol.">
        <title>Evolutionary innovations through gain and loss of genes in the ectomycorrhizal Boletales.</title>
        <authorList>
            <person name="Wu G."/>
            <person name="Miyauchi S."/>
            <person name="Morin E."/>
            <person name="Kuo A."/>
            <person name="Drula E."/>
            <person name="Varga T."/>
            <person name="Kohler A."/>
            <person name="Feng B."/>
            <person name="Cao Y."/>
            <person name="Lipzen A."/>
            <person name="Daum C."/>
            <person name="Hundley H."/>
            <person name="Pangilinan J."/>
            <person name="Johnson J."/>
            <person name="Barry K."/>
            <person name="LaButti K."/>
            <person name="Ng V."/>
            <person name="Ahrendt S."/>
            <person name="Min B."/>
            <person name="Choi I.G."/>
            <person name="Park H."/>
            <person name="Plett J.M."/>
            <person name="Magnuson J."/>
            <person name="Spatafora J.W."/>
            <person name="Nagy L.G."/>
            <person name="Henrissat B."/>
            <person name="Grigoriev I.V."/>
            <person name="Yang Z.L."/>
            <person name="Xu J."/>
            <person name="Martin F.M."/>
        </authorList>
    </citation>
    <scope>NUCLEOTIDE SEQUENCE</scope>
    <source>
        <strain evidence="1">ATCC 28755</strain>
    </source>
</reference>
<dbReference type="Proteomes" id="UP000790377">
    <property type="component" value="Unassembled WGS sequence"/>
</dbReference>
<evidence type="ECO:0000313" key="1">
    <source>
        <dbReference type="EMBL" id="KAH7906637.1"/>
    </source>
</evidence>
<sequence length="142" mass="15370">MSPEFITVDDRDPSVIYTGDSAAWNLGGVYPEYDNTTHGASSSATPGQIHFSFQGIRVTVYGTIGPAATSLVSMYSLDGSPASTYTAMSTQVTLYRQQYFDSGVLEDGQHELAISVLSGQNATVWFDFFQYLPSSGPFLARI</sequence>
<accession>A0ACB8A106</accession>
<name>A0ACB8A106_9AGAM</name>
<gene>
    <name evidence="1" type="ORF">BJ138DRAFT_1015896</name>
</gene>
<keyword evidence="2" id="KW-1185">Reference proteome</keyword>
<protein>
    <submittedName>
        <fullName evidence="1">Uncharacterized protein</fullName>
    </submittedName>
</protein>
<dbReference type="EMBL" id="MU267993">
    <property type="protein sequence ID" value="KAH7906637.1"/>
    <property type="molecule type" value="Genomic_DNA"/>
</dbReference>
<evidence type="ECO:0000313" key="2">
    <source>
        <dbReference type="Proteomes" id="UP000790377"/>
    </source>
</evidence>